<feature type="compositionally biased region" description="Low complexity" evidence="1">
    <location>
        <begin position="168"/>
        <end position="177"/>
    </location>
</feature>
<evidence type="ECO:0000313" key="3">
    <source>
        <dbReference type="EMBL" id="RUT11587.1"/>
    </source>
</evidence>
<dbReference type="Pfam" id="PF14216">
    <property type="entry name" value="DUF4326"/>
    <property type="match status" value="1"/>
</dbReference>
<accession>A0AB37UJL8</accession>
<evidence type="ECO:0000256" key="1">
    <source>
        <dbReference type="SAM" id="MobiDB-lite"/>
    </source>
</evidence>
<dbReference type="Proteomes" id="UP000282574">
    <property type="component" value="Unassembled WGS sequence"/>
</dbReference>
<dbReference type="Pfam" id="PF11300">
    <property type="entry name" value="DUF3102"/>
    <property type="match status" value="1"/>
</dbReference>
<comment type="caution">
    <text evidence="3">The sequence shown here is derived from an EMBL/GenBank/DDBJ whole genome shotgun (WGS) entry which is preliminary data.</text>
</comment>
<dbReference type="EMBL" id="RSCK01000023">
    <property type="protein sequence ID" value="RUT11587.1"/>
    <property type="molecule type" value="Genomic_DNA"/>
</dbReference>
<gene>
    <name evidence="3" type="ORF">DSM107010_30740</name>
</gene>
<evidence type="ECO:0000259" key="2">
    <source>
        <dbReference type="Pfam" id="PF14216"/>
    </source>
</evidence>
<proteinExistence type="predicted"/>
<organism evidence="3 4">
    <name type="scientific">Chroococcidiopsis cubana SAG 39.79</name>
    <dbReference type="NCBI Taxonomy" id="388085"/>
    <lineage>
        <taxon>Bacteria</taxon>
        <taxon>Bacillati</taxon>
        <taxon>Cyanobacteriota</taxon>
        <taxon>Cyanophyceae</taxon>
        <taxon>Chroococcidiopsidales</taxon>
        <taxon>Chroococcidiopsidaceae</taxon>
        <taxon>Chroococcidiopsis</taxon>
    </lineage>
</organism>
<feature type="region of interest" description="Disordered" evidence="1">
    <location>
        <begin position="131"/>
        <end position="188"/>
    </location>
</feature>
<dbReference type="RefSeq" id="WP_106167306.1">
    <property type="nucleotide sequence ID" value="NZ_JAVKZF010000002.1"/>
</dbReference>
<dbReference type="InterPro" id="IPR025475">
    <property type="entry name" value="DUF4326"/>
</dbReference>
<dbReference type="AlphaFoldDB" id="A0AB37UJL8"/>
<evidence type="ECO:0000313" key="4">
    <source>
        <dbReference type="Proteomes" id="UP000282574"/>
    </source>
</evidence>
<name>A0AB37UJL8_9CYAN</name>
<sequence>MIIVDAVTGKVKKTDVDDEEEAVPIVCDANWFNDEHKAINESYYNTVLRAKALGEALIAKKAELGHGNWLPWVKENLSFSPDTAGNYMTLAGGWNRLSNSERARNLSLRQVLKELKEGKPKAREEKCLDQKLVADSSAENKANPSPDALRMREKYEPKNSQSEKPSPVNNTVTAANTTKDESEEDDSNYVKYELDESDCQTKTIDTKSTDLELIDLHIRNPNWSDEERNLYRYRYSRPIVINVMKHPNLRKWAEKEGIFLYTGYGDSKKHGLVGNKKWGNPFYKFDHKDDKARAEAIESYKKHFHSHPELFDSIEELKDKVLGCWCHPKPCHCDFLVEQFIAKQDEEEEKEYQQALSSKELNNYNSYKLYLYTPSNAGGDDEEIDSIYVSPRLLEYFKKLSVKYNDDREGLLYSILEFAENFERLNKQPDSYLEKLAQEAAERERQNIRKLAENLKESPEYCAERLYRARFVMGTDETNTVDCSKKSQPIVPIEKPQAIVPKEVYDDTTGYPIEAFVTVYNVPGMTVGFLTEAINNKAIKNFLSGKWTYDKKKKRFFPITDAS</sequence>
<dbReference type="InterPro" id="IPR021451">
    <property type="entry name" value="DUF3102"/>
</dbReference>
<feature type="domain" description="DUF4326" evidence="2">
    <location>
        <begin position="275"/>
        <end position="338"/>
    </location>
</feature>
<reference evidence="3 4" key="1">
    <citation type="journal article" date="2019" name="Genome Biol. Evol.">
        <title>Day and night: Metabolic profiles and evolutionary relationships of six axenic non-marine cyanobacteria.</title>
        <authorList>
            <person name="Will S.E."/>
            <person name="Henke P."/>
            <person name="Boedeker C."/>
            <person name="Huang S."/>
            <person name="Brinkmann H."/>
            <person name="Rohde M."/>
            <person name="Jarek M."/>
            <person name="Friedl T."/>
            <person name="Seufert S."/>
            <person name="Schumacher M."/>
            <person name="Overmann J."/>
            <person name="Neumann-Schaal M."/>
            <person name="Petersen J."/>
        </authorList>
    </citation>
    <scope>NUCLEOTIDE SEQUENCE [LARGE SCALE GENOMIC DNA]</scope>
    <source>
        <strain evidence="3 4">SAG 39.79</strain>
    </source>
</reference>
<protein>
    <recommendedName>
        <fullName evidence="2">DUF4326 domain-containing protein</fullName>
    </recommendedName>
</protein>
<keyword evidence="4" id="KW-1185">Reference proteome</keyword>